<evidence type="ECO:0000259" key="2">
    <source>
        <dbReference type="PROSITE" id="PS50883"/>
    </source>
</evidence>
<dbReference type="Pfam" id="PF03707">
    <property type="entry name" value="MHYT"/>
    <property type="match status" value="2"/>
</dbReference>
<dbReference type="EMBL" id="FLRC01000044">
    <property type="protein sequence ID" value="SBT26975.1"/>
    <property type="molecule type" value="Genomic_DNA"/>
</dbReference>
<sequence>MTGTYDLRIVLISLLIAGLASYTALSLTSRLALLADRRQRLLWLTGGAIALGTGIWCMHFVGMLAFSLPIEIGYDLLMTAASLLIAIAASGIALHVASNSVLGMRRLVASGVVMGAGIATMHYLGMDAMRMFPPIRFNPWLFLLSAFIAVAASIAAMWIAHALRAAGTHGLQRKRLAASIIMALAVTGMHYTGMAAASFAPDTVCLAANGLDNAGLGMAAAAITLTLLTITLVLSMLDQRYDSSTRELKGSLLRISSALRRLETVDPLTELPNRSTLLNHVALCLARARPRGRQLAVLFMDLDGFKTINDSLGHSVGDGMLKAFAQRLRQCVRPNDMVARLGGDEFVIVLENLDGAEFPGQMATQILEAMRQDLLIDGTALRVTPSIGIAMFPGDADTVDGLIKNADIAMYSAKQNGRNTYRHYEPAMGEQAMRLLLLQQGLQEALTHDTLTLHFQPKFDGATQRLTGAEALIRWNHPTLGIVPPSEFIPISERSGQIIEIGYWVVRHVCRQLREWERQGMPDLVIAVNLSPKQLAHPDIVEGMHAITREAGISPRRIIFEITESVAMDNARMTGEVIRAFHRVGFEVAIDDFGTGYSSLAYLQQFRVQQLKIDRFFTNGLDTHGEEGEAIVSAIVALAHSLKMQVVAEGVETESQMRKLRDLSCDQVQGYLLARPLPSDEFERFVRAQQQQPDAPGLS</sequence>
<reference evidence="6 7" key="2">
    <citation type="submission" date="2017-08" db="EMBL/GenBank/DDBJ databases">
        <authorList>
            <person name="de Groot N.N."/>
        </authorList>
    </citation>
    <scope>NUCLEOTIDE SEQUENCE [LARGE SCALE GENOMIC DNA]</scope>
    <source>
        <strain evidence="6">Orrdi1</strain>
    </source>
</reference>
<dbReference type="AlphaFoldDB" id="A0A1C3K6F6"/>
<dbReference type="InterPro" id="IPR000160">
    <property type="entry name" value="GGDEF_dom"/>
</dbReference>
<feature type="transmembrane region" description="Helical" evidence="1">
    <location>
        <begin position="107"/>
        <end position="125"/>
    </location>
</feature>
<dbReference type="OrthoDB" id="9813903at2"/>
<dbReference type="SMART" id="SM00267">
    <property type="entry name" value="GGDEF"/>
    <property type="match status" value="1"/>
</dbReference>
<dbReference type="FunFam" id="3.30.70.270:FF:000001">
    <property type="entry name" value="Diguanylate cyclase domain protein"/>
    <property type="match status" value="1"/>
</dbReference>
<evidence type="ECO:0000259" key="3">
    <source>
        <dbReference type="PROSITE" id="PS50887"/>
    </source>
</evidence>
<protein>
    <submittedName>
        <fullName evidence="5">Diguanylate cyclase/phosphodiesterase (GGDEF &amp; EAL domains) with PAS/PAC sensor(S)</fullName>
    </submittedName>
</protein>
<proteinExistence type="predicted"/>
<dbReference type="PROSITE" id="PS50924">
    <property type="entry name" value="MHYT"/>
    <property type="match status" value="1"/>
</dbReference>
<dbReference type="SMART" id="SM00052">
    <property type="entry name" value="EAL"/>
    <property type="match status" value="1"/>
</dbReference>
<dbReference type="Gene3D" id="3.20.20.450">
    <property type="entry name" value="EAL domain"/>
    <property type="match status" value="1"/>
</dbReference>
<dbReference type="PROSITE" id="PS50887">
    <property type="entry name" value="GGDEF"/>
    <property type="match status" value="1"/>
</dbReference>
<dbReference type="PROSITE" id="PS50883">
    <property type="entry name" value="EAL"/>
    <property type="match status" value="1"/>
</dbReference>
<dbReference type="Proteomes" id="UP000078558">
    <property type="component" value="Chromosome I"/>
</dbReference>
<feature type="transmembrane region" description="Helical" evidence="1">
    <location>
        <begin position="140"/>
        <end position="163"/>
    </location>
</feature>
<evidence type="ECO:0000259" key="4">
    <source>
        <dbReference type="PROSITE" id="PS50924"/>
    </source>
</evidence>
<dbReference type="InterPro" id="IPR043128">
    <property type="entry name" value="Rev_trsase/Diguanyl_cyclase"/>
</dbReference>
<dbReference type="SUPFAM" id="SSF141868">
    <property type="entry name" value="EAL domain-like"/>
    <property type="match status" value="1"/>
</dbReference>
<dbReference type="InterPro" id="IPR001633">
    <property type="entry name" value="EAL_dom"/>
</dbReference>
<feature type="domain" description="MHYT" evidence="4">
    <location>
        <begin position="5"/>
        <end position="200"/>
    </location>
</feature>
<feature type="transmembrane region" description="Helical" evidence="1">
    <location>
        <begin position="214"/>
        <end position="237"/>
    </location>
</feature>
<dbReference type="SUPFAM" id="SSF55073">
    <property type="entry name" value="Nucleotide cyclase"/>
    <property type="match status" value="1"/>
</dbReference>
<dbReference type="PANTHER" id="PTHR44757:SF2">
    <property type="entry name" value="BIOFILM ARCHITECTURE MAINTENANCE PROTEIN MBAA"/>
    <property type="match status" value="1"/>
</dbReference>
<dbReference type="InterPro" id="IPR035919">
    <property type="entry name" value="EAL_sf"/>
</dbReference>
<dbReference type="GO" id="GO:0003824">
    <property type="term" value="F:catalytic activity"/>
    <property type="evidence" value="ECO:0007669"/>
    <property type="project" value="UniProtKB-ARBA"/>
</dbReference>
<name>A0A1C3K6F6_9BURK</name>
<dbReference type="CDD" id="cd01948">
    <property type="entry name" value="EAL"/>
    <property type="match status" value="1"/>
</dbReference>
<dbReference type="Pfam" id="PF00990">
    <property type="entry name" value="GGDEF"/>
    <property type="match status" value="1"/>
</dbReference>
<reference evidence="5 7" key="1">
    <citation type="submission" date="2016-06" db="EMBL/GenBank/DDBJ databases">
        <authorList>
            <person name="Kjaerup R.B."/>
            <person name="Dalgaard T.S."/>
            <person name="Juul-Madsen H.R."/>
        </authorList>
    </citation>
    <scope>NUCLEOTIDE SEQUENCE [LARGE SCALE GENOMIC DNA]</scope>
    <source>
        <strain evidence="5">Orrdi1</strain>
    </source>
</reference>
<gene>
    <name evidence="5" type="ORF">ODI_01100</name>
    <name evidence="6" type="ORF">ODI_R4323</name>
</gene>
<dbReference type="InterPro" id="IPR052155">
    <property type="entry name" value="Biofilm_reg_signaling"/>
</dbReference>
<evidence type="ECO:0000313" key="6">
    <source>
        <dbReference type="EMBL" id="SOE52595.1"/>
    </source>
</evidence>
<dbReference type="PANTHER" id="PTHR44757">
    <property type="entry name" value="DIGUANYLATE CYCLASE DGCP"/>
    <property type="match status" value="1"/>
</dbReference>
<dbReference type="NCBIfam" id="TIGR00254">
    <property type="entry name" value="GGDEF"/>
    <property type="match status" value="1"/>
</dbReference>
<feature type="transmembrane region" description="Helical" evidence="1">
    <location>
        <begin position="175"/>
        <end position="194"/>
    </location>
</feature>
<keyword evidence="1" id="KW-0812">Transmembrane</keyword>
<dbReference type="Gene3D" id="3.30.70.270">
    <property type="match status" value="1"/>
</dbReference>
<dbReference type="InterPro" id="IPR005330">
    <property type="entry name" value="MHYT_dom"/>
</dbReference>
<dbReference type="KEGG" id="odi:ODI_R4323"/>
<accession>A0A1C3K6F6</accession>
<dbReference type="CDD" id="cd01949">
    <property type="entry name" value="GGDEF"/>
    <property type="match status" value="1"/>
</dbReference>
<dbReference type="STRING" id="1851544.ODI_01100"/>
<keyword evidence="1" id="KW-1133">Transmembrane helix</keyword>
<organism evidence="5 7">
    <name type="scientific">Orrella dioscoreae</name>
    <dbReference type="NCBI Taxonomy" id="1851544"/>
    <lineage>
        <taxon>Bacteria</taxon>
        <taxon>Pseudomonadati</taxon>
        <taxon>Pseudomonadota</taxon>
        <taxon>Betaproteobacteria</taxon>
        <taxon>Burkholderiales</taxon>
        <taxon>Alcaligenaceae</taxon>
        <taxon>Orrella</taxon>
    </lineage>
</organism>
<dbReference type="Pfam" id="PF00563">
    <property type="entry name" value="EAL"/>
    <property type="match status" value="1"/>
</dbReference>
<keyword evidence="7" id="KW-1185">Reference proteome</keyword>
<dbReference type="RefSeq" id="WP_067757657.1">
    <property type="nucleotide sequence ID" value="NZ_LT907988.1"/>
</dbReference>
<evidence type="ECO:0000313" key="7">
    <source>
        <dbReference type="Proteomes" id="UP000078558"/>
    </source>
</evidence>
<evidence type="ECO:0000256" key="1">
    <source>
        <dbReference type="PROSITE-ProRule" id="PRU00244"/>
    </source>
</evidence>
<keyword evidence="1" id="KW-0472">Membrane</keyword>
<dbReference type="GO" id="GO:0016020">
    <property type="term" value="C:membrane"/>
    <property type="evidence" value="ECO:0007669"/>
    <property type="project" value="UniProtKB-UniRule"/>
</dbReference>
<dbReference type="EMBL" id="LT907988">
    <property type="protein sequence ID" value="SOE52595.1"/>
    <property type="molecule type" value="Genomic_DNA"/>
</dbReference>
<feature type="transmembrane region" description="Helical" evidence="1">
    <location>
        <begin position="72"/>
        <end position="95"/>
    </location>
</feature>
<feature type="transmembrane region" description="Helical" evidence="1">
    <location>
        <begin position="6"/>
        <end position="29"/>
    </location>
</feature>
<dbReference type="InterPro" id="IPR029787">
    <property type="entry name" value="Nucleotide_cyclase"/>
</dbReference>
<feature type="transmembrane region" description="Helical" evidence="1">
    <location>
        <begin position="41"/>
        <end position="66"/>
    </location>
</feature>
<feature type="domain" description="GGDEF" evidence="3">
    <location>
        <begin position="293"/>
        <end position="426"/>
    </location>
</feature>
<feature type="domain" description="EAL" evidence="2">
    <location>
        <begin position="435"/>
        <end position="690"/>
    </location>
</feature>
<evidence type="ECO:0000313" key="5">
    <source>
        <dbReference type="EMBL" id="SBT26975.1"/>
    </source>
</evidence>